<sequence length="99" mass="10897">MDGVFQYRAKPPAAVFCQNLACRRRSVCPKQDWEAALKKAQTAYYGSKVSKGQKDYTEVALVFGNASQNPLEQPLFENLARLLADTLAAAEKREGTGEA</sequence>
<dbReference type="AlphaFoldDB" id="A0A378VTN9"/>
<protein>
    <submittedName>
        <fullName evidence="1">Putative exodeoxyribonuclease V</fullName>
    </submittedName>
</protein>
<accession>A0A378VTN9</accession>
<evidence type="ECO:0000313" key="1">
    <source>
        <dbReference type="EMBL" id="SUA20387.1"/>
    </source>
</evidence>
<gene>
    <name evidence="1" type="ORF">NCTC11421_00469</name>
</gene>
<name>A0A378VTN9_NEIGO</name>
<proteinExistence type="predicted"/>
<reference evidence="1" key="1">
    <citation type="submission" date="2018-06" db="EMBL/GenBank/DDBJ databases">
        <authorList>
            <consortium name="Pathogen Informatics"/>
            <person name="Doyle S."/>
        </authorList>
    </citation>
    <scope>NUCLEOTIDE SEQUENCE [LARGE SCALE GENOMIC DNA]</scope>
    <source>
        <strain evidence="1">NCTC11421</strain>
    </source>
</reference>
<dbReference type="EMBL" id="UGRI01000001">
    <property type="protein sequence ID" value="SUA20387.1"/>
    <property type="molecule type" value="Genomic_DNA"/>
</dbReference>
<organism evidence="1">
    <name type="scientific">Neisseria gonorrhoeae</name>
    <dbReference type="NCBI Taxonomy" id="485"/>
    <lineage>
        <taxon>Bacteria</taxon>
        <taxon>Pseudomonadati</taxon>
        <taxon>Pseudomonadota</taxon>
        <taxon>Betaproteobacteria</taxon>
        <taxon>Neisseriales</taxon>
        <taxon>Neisseriaceae</taxon>
        <taxon>Neisseria</taxon>
    </lineage>
</organism>